<dbReference type="GO" id="GO:0016787">
    <property type="term" value="F:hydrolase activity"/>
    <property type="evidence" value="ECO:0007669"/>
    <property type="project" value="UniProtKB-KW"/>
</dbReference>
<dbReference type="EMBL" id="QJSP01000026">
    <property type="protein sequence ID" value="PYE12052.1"/>
    <property type="molecule type" value="Genomic_DNA"/>
</dbReference>
<organism evidence="2 3">
    <name type="scientific">Williamsia limnetica</name>
    <dbReference type="NCBI Taxonomy" id="882452"/>
    <lineage>
        <taxon>Bacteria</taxon>
        <taxon>Bacillati</taxon>
        <taxon>Actinomycetota</taxon>
        <taxon>Actinomycetes</taxon>
        <taxon>Mycobacteriales</taxon>
        <taxon>Nocardiaceae</taxon>
        <taxon>Williamsia</taxon>
    </lineage>
</organism>
<sequence length="330" mass="34852">MPRTTLIFRVLGALSTCVAMVASTATVASADPTVSAATIEKVVKVGQQRQDLTIASPAMGGLVNVTVLLPRDQSSTRGNLYLLDGAGDKSSTVSDWIKKGGAAEYFADKDANVVLPAGRGAFYTDWEQRDPEIGKPQWETFLTKELPPLIDETYDGSGNNAVAGLSMGGQSAFALATRHPSLYTGVGSMSGCPPVSGPVNESYVRATVAKDGGDATNMWGPWGSPGWADHDPTTRLDALRGKQIYLSAGSGVPGPLDQRTVPDSGFTKDQAIAAGGYLEIGAYRCSLEFALLMRAAGIPATEHFRTVGTHAWVYWAEDLKAMWPVLAPAL</sequence>
<dbReference type="PANTHER" id="PTHR48098:SF1">
    <property type="entry name" value="DIACYLGLYCEROL ACYLTRANSFERASE_MYCOLYLTRANSFERASE AG85A"/>
    <property type="match status" value="1"/>
</dbReference>
<dbReference type="Pfam" id="PF00756">
    <property type="entry name" value="Esterase"/>
    <property type="match status" value="1"/>
</dbReference>
<proteinExistence type="predicted"/>
<dbReference type="AlphaFoldDB" id="A0A318RAP8"/>
<feature type="chain" id="PRO_5016285325" evidence="1">
    <location>
        <begin position="31"/>
        <end position="330"/>
    </location>
</feature>
<comment type="caution">
    <text evidence="2">The sequence shown here is derived from an EMBL/GenBank/DDBJ whole genome shotgun (WGS) entry which is preliminary data.</text>
</comment>
<evidence type="ECO:0000313" key="2">
    <source>
        <dbReference type="EMBL" id="PYE12052.1"/>
    </source>
</evidence>
<dbReference type="Proteomes" id="UP000247591">
    <property type="component" value="Unassembled WGS sequence"/>
</dbReference>
<dbReference type="GO" id="GO:0016747">
    <property type="term" value="F:acyltransferase activity, transferring groups other than amino-acyl groups"/>
    <property type="evidence" value="ECO:0007669"/>
    <property type="project" value="TreeGrafter"/>
</dbReference>
<dbReference type="SUPFAM" id="SSF53474">
    <property type="entry name" value="alpha/beta-Hydrolases"/>
    <property type="match status" value="1"/>
</dbReference>
<dbReference type="InterPro" id="IPR029058">
    <property type="entry name" value="AB_hydrolase_fold"/>
</dbReference>
<dbReference type="RefSeq" id="WP_245938217.1">
    <property type="nucleotide sequence ID" value="NZ_QJSP01000026.1"/>
</dbReference>
<feature type="signal peptide" evidence="1">
    <location>
        <begin position="1"/>
        <end position="30"/>
    </location>
</feature>
<dbReference type="Gene3D" id="3.40.50.1820">
    <property type="entry name" value="alpha/beta hydrolase"/>
    <property type="match status" value="1"/>
</dbReference>
<dbReference type="InterPro" id="IPR000801">
    <property type="entry name" value="Esterase-like"/>
</dbReference>
<name>A0A318RAP8_WILLI</name>
<gene>
    <name evidence="2" type="ORF">DFR67_12660</name>
</gene>
<dbReference type="InterPro" id="IPR050583">
    <property type="entry name" value="Mycobacterial_A85_antigen"/>
</dbReference>
<evidence type="ECO:0000313" key="3">
    <source>
        <dbReference type="Proteomes" id="UP000247591"/>
    </source>
</evidence>
<dbReference type="PANTHER" id="PTHR48098">
    <property type="entry name" value="ENTEROCHELIN ESTERASE-RELATED"/>
    <property type="match status" value="1"/>
</dbReference>
<reference evidence="2 3" key="1">
    <citation type="submission" date="2018-06" db="EMBL/GenBank/DDBJ databases">
        <title>Genomic Encyclopedia of Type Strains, Phase IV (KMG-IV): sequencing the most valuable type-strain genomes for metagenomic binning, comparative biology and taxonomic classification.</title>
        <authorList>
            <person name="Goeker M."/>
        </authorList>
    </citation>
    <scope>NUCLEOTIDE SEQUENCE [LARGE SCALE GENOMIC DNA]</scope>
    <source>
        <strain evidence="2 3">DSM 45521</strain>
    </source>
</reference>
<keyword evidence="1" id="KW-0732">Signal</keyword>
<keyword evidence="2" id="KW-0378">Hydrolase</keyword>
<keyword evidence="3" id="KW-1185">Reference proteome</keyword>
<protein>
    <submittedName>
        <fullName evidence="2">S-formylglutathione hydrolase FrmB</fullName>
    </submittedName>
</protein>
<evidence type="ECO:0000256" key="1">
    <source>
        <dbReference type="SAM" id="SignalP"/>
    </source>
</evidence>
<accession>A0A318RAP8</accession>